<protein>
    <recommendedName>
        <fullName evidence="3">Lipoprotein</fullName>
    </recommendedName>
</protein>
<dbReference type="PROSITE" id="PS51257">
    <property type="entry name" value="PROKAR_LIPOPROTEIN"/>
    <property type="match status" value="1"/>
</dbReference>
<evidence type="ECO:0008006" key="3">
    <source>
        <dbReference type="Google" id="ProtNLM"/>
    </source>
</evidence>
<evidence type="ECO:0000313" key="1">
    <source>
        <dbReference type="EMBL" id="MEK8088711.1"/>
    </source>
</evidence>
<proteinExistence type="predicted"/>
<dbReference type="Proteomes" id="UP001446205">
    <property type="component" value="Unassembled WGS sequence"/>
</dbReference>
<organism evidence="1 2">
    <name type="scientific">Thermithiobacillus plumbiphilus</name>
    <dbReference type="NCBI Taxonomy" id="1729899"/>
    <lineage>
        <taxon>Bacteria</taxon>
        <taxon>Pseudomonadati</taxon>
        <taxon>Pseudomonadota</taxon>
        <taxon>Acidithiobacillia</taxon>
        <taxon>Acidithiobacillales</taxon>
        <taxon>Thermithiobacillaceae</taxon>
        <taxon>Thermithiobacillus</taxon>
    </lineage>
</organism>
<accession>A0ABU9D705</accession>
<gene>
    <name evidence="1" type="ORF">WOB96_02925</name>
</gene>
<evidence type="ECO:0000313" key="2">
    <source>
        <dbReference type="Proteomes" id="UP001446205"/>
    </source>
</evidence>
<dbReference type="RefSeq" id="WP_341369777.1">
    <property type="nucleotide sequence ID" value="NZ_JBBPCO010000002.1"/>
</dbReference>
<name>A0ABU9D705_9PROT</name>
<comment type="caution">
    <text evidence="1">The sequence shown here is derived from an EMBL/GenBank/DDBJ whole genome shotgun (WGS) entry which is preliminary data.</text>
</comment>
<reference evidence="1 2" key="1">
    <citation type="submission" date="2024-04" db="EMBL/GenBank/DDBJ databases">
        <authorList>
            <person name="Abashina T."/>
            <person name="Shaikin A."/>
        </authorList>
    </citation>
    <scope>NUCLEOTIDE SEQUENCE [LARGE SCALE GENOMIC DNA]</scope>
    <source>
        <strain evidence="1 2">AAFK</strain>
    </source>
</reference>
<sequence>MQRIIYAALPLMALLSGCGNDARKPSAIATAAASTPERVHNLEATVPPQCYTRTQGQYNPCYTCHQTRPEEEHPNQAADGHLQAAYAFSDFALENHWKNLFVDRRPAIARISDDEILRYVRQDNYSPLAAQLRARKWQGYVPDLANLAQGPSAFDAQGFARDGSGWRAFNYKPLPSTFWPTNGSADDVMLRLPPAFRQDASGKPSDAIYRLNFDILELAIQERRHMNIDPVDERTVAFDVDGDGRIQGIAQQLRRPRHYAGAASKVAVTPALYPQGTEFLHSVRYLDPRPDGVQGSARLKELRYMQKVAFYTPAQLNYRYGNERQEKLDGDLPGFVSLGDKGLSNGFGWRIQGFIEASDGQLRPQSREEQLYCMGCHTALGSTIDQTFAFPRKLAGSKGWGYIDLRGMPDVPQRGQQEGEIHQYLARVGGGDEFRQNAEMLARFFRPDGRLDAGKLAGKDVYQLITPSNERALALNKAYQLIVREQSFRLGRDANITPMQNVFERVDPATAPTLSPEEQYRADIRLDWKS</sequence>
<keyword evidence="2" id="KW-1185">Reference proteome</keyword>
<dbReference type="EMBL" id="JBBPCO010000002">
    <property type="protein sequence ID" value="MEK8088711.1"/>
    <property type="molecule type" value="Genomic_DNA"/>
</dbReference>